<evidence type="ECO:0000313" key="10">
    <source>
        <dbReference type="Proteomes" id="UP000533533"/>
    </source>
</evidence>
<protein>
    <submittedName>
        <fullName evidence="8">Sterol desaturase/sphingolipid hydroxylase (Fatty acid hydroxylase superfamily)</fullName>
    </submittedName>
</protein>
<feature type="transmembrane region" description="Helical" evidence="5">
    <location>
        <begin position="96"/>
        <end position="120"/>
    </location>
</feature>
<reference evidence="8 9" key="1">
    <citation type="submission" date="2018-06" db="EMBL/GenBank/DDBJ databases">
        <title>Genomic Encyclopedia of Type Strains, Phase IV (KMG-V): Genome sequencing to study the core and pangenomes of soil and plant-associated prokaryotes.</title>
        <authorList>
            <person name="Whitman W."/>
        </authorList>
    </citation>
    <scope>NUCLEOTIDE SEQUENCE [LARGE SCALE GENOMIC DNA]</scope>
    <source>
        <strain evidence="8 9">SRCL-318</strain>
        <strain evidence="7 10">SRMrh-85</strain>
    </source>
</reference>
<comment type="subcellular location">
    <subcellularLocation>
        <location evidence="1">Membrane</location>
    </subcellularLocation>
</comment>
<evidence type="ECO:0000256" key="3">
    <source>
        <dbReference type="ARBA" id="ARBA00022989"/>
    </source>
</evidence>
<evidence type="ECO:0000259" key="6">
    <source>
        <dbReference type="Pfam" id="PF04116"/>
    </source>
</evidence>
<evidence type="ECO:0000313" key="8">
    <source>
        <dbReference type="EMBL" id="PYE21881.1"/>
    </source>
</evidence>
<evidence type="ECO:0000313" key="7">
    <source>
        <dbReference type="EMBL" id="MBB2929591.1"/>
    </source>
</evidence>
<keyword evidence="4 5" id="KW-0472">Membrane</keyword>
<comment type="caution">
    <text evidence="8">The sequence shown here is derived from an EMBL/GenBank/DDBJ whole genome shotgun (WGS) entry which is preliminary data.</text>
</comment>
<keyword evidence="3 5" id="KW-1133">Transmembrane helix</keyword>
<dbReference type="EMBL" id="JACHVZ010000010">
    <property type="protein sequence ID" value="MBB2929591.1"/>
    <property type="molecule type" value="Genomic_DNA"/>
</dbReference>
<organism evidence="8 9">
    <name type="scientific">Paraburkholderia silvatlantica</name>
    <dbReference type="NCBI Taxonomy" id="321895"/>
    <lineage>
        <taxon>Bacteria</taxon>
        <taxon>Pseudomonadati</taxon>
        <taxon>Pseudomonadota</taxon>
        <taxon>Betaproteobacteria</taxon>
        <taxon>Burkholderiales</taxon>
        <taxon>Burkholderiaceae</taxon>
        <taxon>Paraburkholderia</taxon>
    </lineage>
</organism>
<dbReference type="PANTHER" id="PTHR11863">
    <property type="entry name" value="STEROL DESATURASE"/>
    <property type="match status" value="1"/>
</dbReference>
<dbReference type="Pfam" id="PF04116">
    <property type="entry name" value="FA_hydroxylase"/>
    <property type="match status" value="1"/>
</dbReference>
<dbReference type="GO" id="GO:0016491">
    <property type="term" value="F:oxidoreductase activity"/>
    <property type="evidence" value="ECO:0007669"/>
    <property type="project" value="InterPro"/>
</dbReference>
<evidence type="ECO:0000256" key="4">
    <source>
        <dbReference type="ARBA" id="ARBA00023136"/>
    </source>
</evidence>
<dbReference type="Proteomes" id="UP000247772">
    <property type="component" value="Unassembled WGS sequence"/>
</dbReference>
<evidence type="ECO:0000256" key="2">
    <source>
        <dbReference type="ARBA" id="ARBA00022692"/>
    </source>
</evidence>
<dbReference type="GO" id="GO:0005506">
    <property type="term" value="F:iron ion binding"/>
    <property type="evidence" value="ECO:0007669"/>
    <property type="project" value="InterPro"/>
</dbReference>
<feature type="transmembrane region" description="Helical" evidence="5">
    <location>
        <begin position="140"/>
        <end position="162"/>
    </location>
</feature>
<evidence type="ECO:0000313" key="9">
    <source>
        <dbReference type="Proteomes" id="UP000247772"/>
    </source>
</evidence>
<keyword evidence="10" id="KW-1185">Reference proteome</keyword>
<feature type="domain" description="Fatty acid hydroxylase" evidence="6">
    <location>
        <begin position="152"/>
        <end position="291"/>
    </location>
</feature>
<dbReference type="Proteomes" id="UP000533533">
    <property type="component" value="Unassembled WGS sequence"/>
</dbReference>
<dbReference type="OrthoDB" id="9770329at2"/>
<dbReference type="GO" id="GO:0008610">
    <property type="term" value="P:lipid biosynthetic process"/>
    <property type="evidence" value="ECO:0007669"/>
    <property type="project" value="InterPro"/>
</dbReference>
<dbReference type="InterPro" id="IPR006694">
    <property type="entry name" value="Fatty_acid_hydroxylase"/>
</dbReference>
<gene>
    <name evidence="8" type="ORF">C7410_11271</name>
    <name evidence="7" type="ORF">FHX59_004024</name>
</gene>
<sequence>MDTVASLLAFVAHAGQSVVASADDLVSWLQTLLYIDVVQPLLFHVGMMDVDEDTYDALYWVIVGVLEVGLMYALLRPLEALVPAERWRDRKGVGVDALYTWITRLGILNLLFFFTMQPFFDRAQSALRLMGVKTVDLDNLWPGVTTQPLVAFAIYLVLLDFFSYWYHRLSHRYGVWWELHAVHHSQRKMSLWCDDRNHLLDVIGQSCMFAAVALVIGVPPAQFVVLVALTNFVQSVQHANIRVHFGWLGERLVVSPRFHRRHHAVGYGHEGTHYGCNFGVLFPWWDMMFGSASFNREIEPTGIRDQLEGVSYGEGFWAQQGYAFTRIARRLRSHSQAAASAPAEARDDATVT</sequence>
<dbReference type="AlphaFoldDB" id="A0A2U1AH45"/>
<feature type="transmembrane region" description="Helical" evidence="5">
    <location>
        <begin position="57"/>
        <end position="75"/>
    </location>
</feature>
<dbReference type="InterPro" id="IPR050307">
    <property type="entry name" value="Sterol_Desaturase_Related"/>
</dbReference>
<dbReference type="GO" id="GO:0016020">
    <property type="term" value="C:membrane"/>
    <property type="evidence" value="ECO:0007669"/>
    <property type="project" value="UniProtKB-SubCell"/>
</dbReference>
<proteinExistence type="predicted"/>
<name>A0A2U1AH45_9BURK</name>
<evidence type="ECO:0000256" key="1">
    <source>
        <dbReference type="ARBA" id="ARBA00004370"/>
    </source>
</evidence>
<dbReference type="EMBL" id="QJSQ01000012">
    <property type="protein sequence ID" value="PYE21881.1"/>
    <property type="molecule type" value="Genomic_DNA"/>
</dbReference>
<keyword evidence="2 5" id="KW-0812">Transmembrane</keyword>
<feature type="transmembrane region" description="Helical" evidence="5">
    <location>
        <begin position="206"/>
        <end position="229"/>
    </location>
</feature>
<accession>A0A2U1AH45</accession>
<evidence type="ECO:0000256" key="5">
    <source>
        <dbReference type="SAM" id="Phobius"/>
    </source>
</evidence>